<dbReference type="PROSITE" id="PS50005">
    <property type="entry name" value="TPR"/>
    <property type="match status" value="1"/>
</dbReference>
<feature type="transmembrane region" description="Helical" evidence="5">
    <location>
        <begin position="315"/>
        <end position="336"/>
    </location>
</feature>
<accession>A0A2T0SFT3</accession>
<dbReference type="Proteomes" id="UP000239209">
    <property type="component" value="Unassembled WGS sequence"/>
</dbReference>
<keyword evidence="5" id="KW-0472">Membrane</keyword>
<sequence length="494" mass="52149">MVNAAYREARHLAEIGRYADAEAKLRTALADDPDDADLLILLAYARRRQQNYLPALQACDAAIAADPISSGAHAERAEVLITLIRGRDATAAAEEAVRLDPARPGGHLVLARALATANRLDEACAAARHGLSLDPQSVEALLTVAEVERYAGRRDNAGEAVRAALALDPENTYGRWLTAMLDAERLHVGRSMRALRDVARDNPARPDVISMTWPVRSLLTALRRWFAAATALVTIAALVALRWPPAVTPSRALAALIAAVVIGFGLRVLIPAGRLPWRCLHLVPRLLRRATHASLVTVGAMVTLLIAYAMTGLSWFALLAVVAVPVLWVLGAAEMLGLRIDDPGFRHAMGDSREEFRAWGEDFKQWWRDTKRTLRESGADPASPDPAAGSPPPAGFPPPGSGPFPPPAGHSPPPGYPPPPGSLPPAGYPWPPGSPPAPGFPPPPGSSPAPGFPPPPGSPPPSGFSPPGGSPASGVEPPPGHSGHSGPRQERPGR</sequence>
<dbReference type="SMART" id="SM00028">
    <property type="entry name" value="TPR"/>
    <property type="match status" value="4"/>
</dbReference>
<dbReference type="Pfam" id="PF13432">
    <property type="entry name" value="TPR_16"/>
    <property type="match status" value="2"/>
</dbReference>
<name>A0A2T0SFT3_9ACTN</name>
<keyword evidence="5" id="KW-1133">Transmembrane helix</keyword>
<feature type="transmembrane region" description="Helical" evidence="5">
    <location>
        <begin position="290"/>
        <end position="309"/>
    </location>
</feature>
<dbReference type="PANTHER" id="PTHR44943">
    <property type="entry name" value="CELLULOSE SYNTHASE OPERON PROTEIN C"/>
    <property type="match status" value="1"/>
</dbReference>
<dbReference type="RefSeq" id="WP_106125455.1">
    <property type="nucleotide sequence ID" value="NZ_PVZG01000002.1"/>
</dbReference>
<evidence type="ECO:0000256" key="1">
    <source>
        <dbReference type="ARBA" id="ARBA00022737"/>
    </source>
</evidence>
<evidence type="ECO:0000256" key="4">
    <source>
        <dbReference type="SAM" id="MobiDB-lite"/>
    </source>
</evidence>
<dbReference type="InterPro" id="IPR019734">
    <property type="entry name" value="TPR_rpt"/>
</dbReference>
<evidence type="ECO:0000256" key="3">
    <source>
        <dbReference type="PROSITE-ProRule" id="PRU00339"/>
    </source>
</evidence>
<keyword evidence="1" id="KW-0677">Repeat</keyword>
<dbReference type="OrthoDB" id="3292595at2"/>
<feature type="compositionally biased region" description="Low complexity" evidence="4">
    <location>
        <begin position="465"/>
        <end position="486"/>
    </location>
</feature>
<reference evidence="6 7" key="1">
    <citation type="submission" date="2018-03" db="EMBL/GenBank/DDBJ databases">
        <title>Genomic Encyclopedia of Archaeal and Bacterial Type Strains, Phase II (KMG-II): from individual species to whole genera.</title>
        <authorList>
            <person name="Goeker M."/>
        </authorList>
    </citation>
    <scope>NUCLEOTIDE SEQUENCE [LARGE SCALE GENOMIC DNA]</scope>
    <source>
        <strain evidence="6 7">DSM 45348</strain>
    </source>
</reference>
<keyword evidence="7" id="KW-1185">Reference proteome</keyword>
<feature type="repeat" description="TPR" evidence="3">
    <location>
        <begin position="138"/>
        <end position="171"/>
    </location>
</feature>
<protein>
    <submittedName>
        <fullName evidence="6">Tetratricopeptide (TPR) repeat protein</fullName>
    </submittedName>
</protein>
<organism evidence="6 7">
    <name type="scientific">Pseudosporangium ferrugineum</name>
    <dbReference type="NCBI Taxonomy" id="439699"/>
    <lineage>
        <taxon>Bacteria</taxon>
        <taxon>Bacillati</taxon>
        <taxon>Actinomycetota</taxon>
        <taxon>Actinomycetes</taxon>
        <taxon>Micromonosporales</taxon>
        <taxon>Micromonosporaceae</taxon>
        <taxon>Pseudosporangium</taxon>
    </lineage>
</organism>
<keyword evidence="2 3" id="KW-0802">TPR repeat</keyword>
<dbReference type="EMBL" id="PVZG01000002">
    <property type="protein sequence ID" value="PRY32274.1"/>
    <property type="molecule type" value="Genomic_DNA"/>
</dbReference>
<dbReference type="SUPFAM" id="SSF48452">
    <property type="entry name" value="TPR-like"/>
    <property type="match status" value="1"/>
</dbReference>
<keyword evidence="5" id="KW-0812">Transmembrane</keyword>
<dbReference type="PANTHER" id="PTHR44943:SF8">
    <property type="entry name" value="TPR REPEAT-CONTAINING PROTEIN MJ0263"/>
    <property type="match status" value="1"/>
</dbReference>
<proteinExistence type="predicted"/>
<feature type="compositionally biased region" description="Pro residues" evidence="4">
    <location>
        <begin position="389"/>
        <end position="464"/>
    </location>
</feature>
<evidence type="ECO:0000313" key="7">
    <source>
        <dbReference type="Proteomes" id="UP000239209"/>
    </source>
</evidence>
<dbReference type="Gene3D" id="1.25.40.10">
    <property type="entry name" value="Tetratricopeptide repeat domain"/>
    <property type="match status" value="1"/>
</dbReference>
<evidence type="ECO:0000256" key="5">
    <source>
        <dbReference type="SAM" id="Phobius"/>
    </source>
</evidence>
<dbReference type="AlphaFoldDB" id="A0A2T0SFT3"/>
<feature type="compositionally biased region" description="Low complexity" evidence="4">
    <location>
        <begin position="379"/>
        <end position="388"/>
    </location>
</feature>
<comment type="caution">
    <text evidence="6">The sequence shown here is derived from an EMBL/GenBank/DDBJ whole genome shotgun (WGS) entry which is preliminary data.</text>
</comment>
<feature type="region of interest" description="Disordered" evidence="4">
    <location>
        <begin position="374"/>
        <end position="494"/>
    </location>
</feature>
<evidence type="ECO:0000313" key="6">
    <source>
        <dbReference type="EMBL" id="PRY32274.1"/>
    </source>
</evidence>
<feature type="transmembrane region" description="Helical" evidence="5">
    <location>
        <begin position="250"/>
        <end position="270"/>
    </location>
</feature>
<gene>
    <name evidence="6" type="ORF">CLV70_102485</name>
</gene>
<dbReference type="InterPro" id="IPR051685">
    <property type="entry name" value="Ycf3/AcsC/BcsC/TPR_MFPF"/>
</dbReference>
<dbReference type="InterPro" id="IPR011990">
    <property type="entry name" value="TPR-like_helical_dom_sf"/>
</dbReference>
<feature type="transmembrane region" description="Helical" evidence="5">
    <location>
        <begin position="225"/>
        <end position="244"/>
    </location>
</feature>
<evidence type="ECO:0000256" key="2">
    <source>
        <dbReference type="ARBA" id="ARBA00022803"/>
    </source>
</evidence>